<keyword evidence="2 4" id="KW-0807">Transducer</keyword>
<dbReference type="GO" id="GO:0004888">
    <property type="term" value="F:transmembrane signaling receptor activity"/>
    <property type="evidence" value="ECO:0007669"/>
    <property type="project" value="InterPro"/>
</dbReference>
<evidence type="ECO:0000313" key="10">
    <source>
        <dbReference type="Proteomes" id="UP000012046"/>
    </source>
</evidence>
<organism evidence="9 10">
    <name type="scientific">Alishewanella jeotgali KCTC 22429</name>
    <dbReference type="NCBI Taxonomy" id="1129374"/>
    <lineage>
        <taxon>Bacteria</taxon>
        <taxon>Pseudomonadati</taxon>
        <taxon>Pseudomonadota</taxon>
        <taxon>Gammaproteobacteria</taxon>
        <taxon>Alteromonadales</taxon>
        <taxon>Alteromonadaceae</taxon>
        <taxon>Alishewanella</taxon>
    </lineage>
</organism>
<dbReference type="PANTHER" id="PTHR32089:SF120">
    <property type="entry name" value="METHYL-ACCEPTING CHEMOTAXIS PROTEIN TLPQ"/>
    <property type="match status" value="1"/>
</dbReference>
<keyword evidence="6" id="KW-1133">Transmembrane helix</keyword>
<protein>
    <submittedName>
        <fullName evidence="9">Methyl-accepting chemotaxis sensory transducer</fullName>
    </submittedName>
</protein>
<dbReference type="eggNOG" id="COG0840">
    <property type="taxonomic scope" value="Bacteria"/>
</dbReference>
<name>H3Z9P5_9ALTE</name>
<sequence>MVRQLKIGLRATLAFALLGLITLILGIIAISQFHQTGQVVGTLVERRVPAAITVGELRRDFLLTRLHTLNAIYAPNPQARQQALTQLTELEQSFNASYEKMRRLVESAEGRQMLEAVMTGKRNYDVQHARLMEFVRAGDFARADSFRHEGFTELGFQVTDALNQLGRYQQTRAEAAGTDVYSIINQANTMMITAIVIAVGLVALFAFVFSRSLLQPINQALSATETIAKGDLTQHFDDQSRDEMAAMIRALVQMQQQLKHTIVAINDSSNQLSTTAEELRVVTEQSTRVLHQQSDELEQAATAVTELTTAVEEVARNAAATSQNSELAEEQAKSGRDKVKHTIATVAELEHEITNTHQGVQTLAERVTSISRVLDVIRAIAEQTNLLALNAAIEAARAGDSGRGFAVVADEVRALAHRTQESTKEIESMMHAIQAETSNTVKAISVSAEKADRTRQIAHEAGAALEQIAASVLQINEQNLTIASAAEQQATVAREVDKNLVNIRDLSLQTSSGANQTSASSNELAKLAEQLHILVQKFRI</sequence>
<comment type="similarity">
    <text evidence="3">Belongs to the methyl-accepting chemotaxis (MCP) protein family.</text>
</comment>
<dbReference type="CDD" id="cd11386">
    <property type="entry name" value="MCP_signal"/>
    <property type="match status" value="1"/>
</dbReference>
<feature type="transmembrane region" description="Helical" evidence="6">
    <location>
        <begin position="12"/>
        <end position="33"/>
    </location>
</feature>
<gene>
    <name evidence="9" type="ORF">AJE_00230</name>
</gene>
<proteinExistence type="inferred from homology"/>
<dbReference type="Gene3D" id="6.10.340.10">
    <property type="match status" value="1"/>
</dbReference>
<dbReference type="CDD" id="cd19411">
    <property type="entry name" value="MCP2201-like_sensor"/>
    <property type="match status" value="1"/>
</dbReference>
<dbReference type="SMART" id="SM00283">
    <property type="entry name" value="MA"/>
    <property type="match status" value="1"/>
</dbReference>
<dbReference type="CDD" id="cd06225">
    <property type="entry name" value="HAMP"/>
    <property type="match status" value="1"/>
</dbReference>
<feature type="domain" description="Methyl-accepting transducer" evidence="7">
    <location>
        <begin position="268"/>
        <end position="504"/>
    </location>
</feature>
<evidence type="ECO:0000256" key="3">
    <source>
        <dbReference type="ARBA" id="ARBA00029447"/>
    </source>
</evidence>
<dbReference type="RefSeq" id="WP_008949139.1">
    <property type="nucleotide sequence ID" value="NZ_AHTH01000002.1"/>
</dbReference>
<dbReference type="AlphaFoldDB" id="H3Z9P5"/>
<dbReference type="Pfam" id="PF12729">
    <property type="entry name" value="4HB_MCP_1"/>
    <property type="match status" value="1"/>
</dbReference>
<dbReference type="InterPro" id="IPR047347">
    <property type="entry name" value="YvaQ-like_sensor"/>
</dbReference>
<comment type="caution">
    <text evidence="9">The sequence shown here is derived from an EMBL/GenBank/DDBJ whole genome shotgun (WGS) entry which is preliminary data.</text>
</comment>
<dbReference type="InterPro" id="IPR004090">
    <property type="entry name" value="Chemotax_Me-accpt_rcpt"/>
</dbReference>
<dbReference type="GO" id="GO:0006935">
    <property type="term" value="P:chemotaxis"/>
    <property type="evidence" value="ECO:0007669"/>
    <property type="project" value="InterPro"/>
</dbReference>
<evidence type="ECO:0000256" key="6">
    <source>
        <dbReference type="SAM" id="Phobius"/>
    </source>
</evidence>
<dbReference type="STRING" id="1129374.AJE_00230"/>
<dbReference type="InterPro" id="IPR024478">
    <property type="entry name" value="HlyB_4HB_MCP"/>
</dbReference>
<dbReference type="PATRIC" id="fig|1129374.4.peg.46"/>
<dbReference type="PROSITE" id="PS50111">
    <property type="entry name" value="CHEMOTAXIS_TRANSDUC_2"/>
    <property type="match status" value="1"/>
</dbReference>
<accession>H3Z9P5</accession>
<evidence type="ECO:0000256" key="1">
    <source>
        <dbReference type="ARBA" id="ARBA00004370"/>
    </source>
</evidence>
<dbReference type="PROSITE" id="PS50885">
    <property type="entry name" value="HAMP"/>
    <property type="match status" value="1"/>
</dbReference>
<evidence type="ECO:0000259" key="7">
    <source>
        <dbReference type="PROSITE" id="PS50111"/>
    </source>
</evidence>
<dbReference type="PANTHER" id="PTHR32089">
    <property type="entry name" value="METHYL-ACCEPTING CHEMOTAXIS PROTEIN MCPB"/>
    <property type="match status" value="1"/>
</dbReference>
<dbReference type="Pfam" id="PF00015">
    <property type="entry name" value="MCPsignal"/>
    <property type="match status" value="1"/>
</dbReference>
<evidence type="ECO:0000259" key="8">
    <source>
        <dbReference type="PROSITE" id="PS50885"/>
    </source>
</evidence>
<dbReference type="SUPFAM" id="SSF58104">
    <property type="entry name" value="Methyl-accepting chemotaxis protein (MCP) signaling domain"/>
    <property type="match status" value="1"/>
</dbReference>
<dbReference type="GO" id="GO:0007165">
    <property type="term" value="P:signal transduction"/>
    <property type="evidence" value="ECO:0007669"/>
    <property type="project" value="UniProtKB-KW"/>
</dbReference>
<keyword evidence="6" id="KW-0812">Transmembrane</keyword>
<feature type="transmembrane region" description="Helical" evidence="6">
    <location>
        <begin position="190"/>
        <end position="209"/>
    </location>
</feature>
<evidence type="ECO:0000256" key="2">
    <source>
        <dbReference type="ARBA" id="ARBA00023224"/>
    </source>
</evidence>
<dbReference type="InterPro" id="IPR004089">
    <property type="entry name" value="MCPsignal_dom"/>
</dbReference>
<evidence type="ECO:0000256" key="4">
    <source>
        <dbReference type="PROSITE-ProRule" id="PRU00284"/>
    </source>
</evidence>
<dbReference type="Proteomes" id="UP000012046">
    <property type="component" value="Unassembled WGS sequence"/>
</dbReference>
<dbReference type="SMART" id="SM00304">
    <property type="entry name" value="HAMP"/>
    <property type="match status" value="2"/>
</dbReference>
<evidence type="ECO:0000256" key="5">
    <source>
        <dbReference type="SAM" id="MobiDB-lite"/>
    </source>
</evidence>
<comment type="subcellular location">
    <subcellularLocation>
        <location evidence="1">Membrane</location>
    </subcellularLocation>
</comment>
<dbReference type="Pfam" id="PF00672">
    <property type="entry name" value="HAMP"/>
    <property type="match status" value="1"/>
</dbReference>
<dbReference type="PRINTS" id="PR00260">
    <property type="entry name" value="CHEMTRNSDUCR"/>
</dbReference>
<feature type="domain" description="HAMP" evidence="8">
    <location>
        <begin position="211"/>
        <end position="263"/>
    </location>
</feature>
<evidence type="ECO:0000313" key="9">
    <source>
        <dbReference type="EMBL" id="EHR42569.1"/>
    </source>
</evidence>
<feature type="region of interest" description="Disordered" evidence="5">
    <location>
        <begin position="317"/>
        <end position="338"/>
    </location>
</feature>
<dbReference type="InterPro" id="IPR003660">
    <property type="entry name" value="HAMP_dom"/>
</dbReference>
<dbReference type="EMBL" id="AHTH01000002">
    <property type="protein sequence ID" value="EHR42569.1"/>
    <property type="molecule type" value="Genomic_DNA"/>
</dbReference>
<dbReference type="Gene3D" id="1.10.287.950">
    <property type="entry name" value="Methyl-accepting chemotaxis protein"/>
    <property type="match status" value="1"/>
</dbReference>
<keyword evidence="10" id="KW-1185">Reference proteome</keyword>
<reference evidence="9 10" key="1">
    <citation type="journal article" date="2012" name="J. Bacteriol.">
        <title>Genome Sequence of Extracellular-Protease-Producing Alishewanella jeotgali Isolated from Traditional Korean Fermented Seafood.</title>
        <authorList>
            <person name="Jung J."/>
            <person name="Chun J."/>
            <person name="Park W."/>
        </authorList>
    </citation>
    <scope>NUCLEOTIDE SEQUENCE [LARGE SCALE GENOMIC DNA]</scope>
    <source>
        <strain evidence="9 10">KCTC 22429</strain>
    </source>
</reference>
<keyword evidence="6" id="KW-0472">Membrane</keyword>
<dbReference type="GO" id="GO:0016020">
    <property type="term" value="C:membrane"/>
    <property type="evidence" value="ECO:0007669"/>
    <property type="project" value="UniProtKB-SubCell"/>
</dbReference>
<dbReference type="FunFam" id="1.10.287.950:FF:000001">
    <property type="entry name" value="Methyl-accepting chemotaxis sensory transducer"/>
    <property type="match status" value="1"/>
</dbReference>